<dbReference type="InterPro" id="IPR021283">
    <property type="entry name" value="Phage_Wedge1"/>
</dbReference>
<name>A0A0P0YXS4_9HYPH</name>
<dbReference type="AlphaFoldDB" id="A0A0P0YXS4"/>
<evidence type="ECO:0000313" key="1">
    <source>
        <dbReference type="EMBL" id="BAT26079.1"/>
    </source>
</evidence>
<protein>
    <submittedName>
        <fullName evidence="1">Uncharacterized protein</fullName>
    </submittedName>
</protein>
<proteinExistence type="predicted"/>
<reference evidence="1" key="1">
    <citation type="journal article" date="2015" name="Proc. Natl. Acad. Sci. U.S.A.">
        <title>Bacterial clade with the ribosomal RNA operon on a small plasmid rather than the chromosome.</title>
        <authorList>
            <person name="Anda M."/>
            <person name="Ohtsubo Y."/>
            <person name="Okubo T."/>
            <person name="Sugawara M."/>
            <person name="Nagata Y."/>
            <person name="Tsuda M."/>
            <person name="Minamisawa K."/>
            <person name="Mitsui H."/>
        </authorList>
    </citation>
    <scope>NUCLEOTIDE SEQUENCE</scope>
    <source>
        <strain evidence="1">DSM 21988</strain>
    </source>
</reference>
<dbReference type="Pfam" id="PF11041">
    <property type="entry name" value="Phage_Wedge1"/>
    <property type="match status" value="1"/>
</dbReference>
<organism evidence="1">
    <name type="scientific">Aureimonas altamirensis</name>
    <dbReference type="NCBI Taxonomy" id="370622"/>
    <lineage>
        <taxon>Bacteria</taxon>
        <taxon>Pseudomonadati</taxon>
        <taxon>Pseudomonadota</taxon>
        <taxon>Alphaproteobacteria</taxon>
        <taxon>Hyphomicrobiales</taxon>
        <taxon>Aurantimonadaceae</taxon>
        <taxon>Aureimonas</taxon>
    </lineage>
</organism>
<dbReference type="RefSeq" id="WP_073469048.1">
    <property type="nucleotide sequence ID" value="NZ_BBWQ01000009.1"/>
</dbReference>
<sequence length="236" mass="26028">MSDCPQKEDLVESGLDRLLTQYRESPNLITVIREGLSQVAEASLRICDIPTYFDIRTAVGDQLTILGKRLGWPRCHCVCETGPVFGFSCGETNPNRPVVGFCENSTWASCQSFGSGDLCLDDDEVYRGFLLARRYQALQRYSLEDLQNAMQHIWGETAAAVSMGNARISLSPGRALTAREEQELPLALRVLPVAPGIAIYVNRSVGRLFGFGTGWAGFCEDAVWHCPDPVDPYACN</sequence>
<dbReference type="EMBL" id="LC066371">
    <property type="protein sequence ID" value="BAT26079.1"/>
    <property type="molecule type" value="Genomic_DNA"/>
</dbReference>
<accession>A0A0P0YXS4</accession>